<dbReference type="InterPro" id="IPR010994">
    <property type="entry name" value="RuvA_2-like"/>
</dbReference>
<feature type="transmembrane region" description="Helical" evidence="2">
    <location>
        <begin position="80"/>
        <end position="99"/>
    </location>
</feature>
<keyword evidence="2" id="KW-1133">Transmembrane helix</keyword>
<name>A0A3M0G5T0_9ACTN</name>
<protein>
    <submittedName>
        <fullName evidence="4">ComEA family DNA-binding protein</fullName>
    </submittedName>
</protein>
<dbReference type="PANTHER" id="PTHR21180:SF32">
    <property type="entry name" value="ENDONUCLEASE_EXONUCLEASE_PHOSPHATASE FAMILY DOMAIN-CONTAINING PROTEIN 1"/>
    <property type="match status" value="1"/>
</dbReference>
<feature type="domain" description="Helix-hairpin-helix DNA-binding motif class 1" evidence="3">
    <location>
        <begin position="252"/>
        <end position="271"/>
    </location>
</feature>
<dbReference type="GO" id="GO:0006281">
    <property type="term" value="P:DNA repair"/>
    <property type="evidence" value="ECO:0007669"/>
    <property type="project" value="InterPro"/>
</dbReference>
<dbReference type="SMART" id="SM00278">
    <property type="entry name" value="HhH1"/>
    <property type="match status" value="2"/>
</dbReference>
<dbReference type="NCBIfam" id="TIGR00426">
    <property type="entry name" value="competence protein ComEA helix-hairpin-helix repeat region"/>
    <property type="match status" value="1"/>
</dbReference>
<keyword evidence="4" id="KW-0238">DNA-binding</keyword>
<evidence type="ECO:0000313" key="5">
    <source>
        <dbReference type="Proteomes" id="UP000275256"/>
    </source>
</evidence>
<proteinExistence type="predicted"/>
<accession>A0A3M0G5T0</accession>
<feature type="region of interest" description="Disordered" evidence="1">
    <location>
        <begin position="106"/>
        <end position="130"/>
    </location>
</feature>
<sequence length="274" mass="27560">MSPGTRASFDEELARARLAFISAGQQPLGAPRRAATPPERPAPPPPEDSEAAPAGIPPGHSGDPAGVRIFDRFSLTTRQAAAVLVLLLCGVAVTVLALGRSSASQLPIPQEPVVSPSVSSAGPSPGPSPPPPVRVHVLGAVVSPGVVTIPAGAIVQDAVLAAGGLRQDADPAELNLAAPVSDGQQVIVGTTAAPRGEVNHQPGTTLSSESGGPLNLNTATASQLEDLPGVGPVLASAILAWREEHGEFTSVAELQEVSGIGPKSFAKLEPLVTL</sequence>
<dbReference type="RefSeq" id="WP_121901398.1">
    <property type="nucleotide sequence ID" value="NZ_REFW01000002.1"/>
</dbReference>
<dbReference type="SUPFAM" id="SSF47781">
    <property type="entry name" value="RuvA domain 2-like"/>
    <property type="match status" value="1"/>
</dbReference>
<dbReference type="InterPro" id="IPR019554">
    <property type="entry name" value="Soluble_ligand-bd"/>
</dbReference>
<keyword evidence="2" id="KW-0812">Transmembrane</keyword>
<dbReference type="Gene3D" id="1.10.150.280">
    <property type="entry name" value="AF1531-like domain"/>
    <property type="match status" value="1"/>
</dbReference>
<dbReference type="Pfam" id="PF10531">
    <property type="entry name" value="SLBB"/>
    <property type="match status" value="1"/>
</dbReference>
<gene>
    <name evidence="4" type="ORF">EAX62_09305</name>
</gene>
<dbReference type="Gene3D" id="3.10.560.10">
    <property type="entry name" value="Outer membrane lipoprotein wza domain like"/>
    <property type="match status" value="1"/>
</dbReference>
<dbReference type="PANTHER" id="PTHR21180">
    <property type="entry name" value="ENDONUCLEASE/EXONUCLEASE/PHOSPHATASE FAMILY DOMAIN-CONTAINING PROTEIN 1"/>
    <property type="match status" value="1"/>
</dbReference>
<dbReference type="InterPro" id="IPR051675">
    <property type="entry name" value="Endo/Exo/Phosphatase_dom_1"/>
</dbReference>
<dbReference type="OrthoDB" id="9758724at2"/>
<dbReference type="Pfam" id="PF12836">
    <property type="entry name" value="HHH_3"/>
    <property type="match status" value="1"/>
</dbReference>
<dbReference type="Proteomes" id="UP000275256">
    <property type="component" value="Unassembled WGS sequence"/>
</dbReference>
<evidence type="ECO:0000256" key="2">
    <source>
        <dbReference type="SAM" id="Phobius"/>
    </source>
</evidence>
<evidence type="ECO:0000313" key="4">
    <source>
        <dbReference type="EMBL" id="RMB59918.1"/>
    </source>
</evidence>
<dbReference type="EMBL" id="REFW01000002">
    <property type="protein sequence ID" value="RMB59918.1"/>
    <property type="molecule type" value="Genomic_DNA"/>
</dbReference>
<dbReference type="GO" id="GO:0015628">
    <property type="term" value="P:protein secretion by the type II secretion system"/>
    <property type="evidence" value="ECO:0007669"/>
    <property type="project" value="TreeGrafter"/>
</dbReference>
<dbReference type="GO" id="GO:0015627">
    <property type="term" value="C:type II protein secretion system complex"/>
    <property type="evidence" value="ECO:0007669"/>
    <property type="project" value="TreeGrafter"/>
</dbReference>
<keyword evidence="5" id="KW-1185">Reference proteome</keyword>
<feature type="region of interest" description="Disordered" evidence="1">
    <location>
        <begin position="21"/>
        <end position="63"/>
    </location>
</feature>
<feature type="domain" description="Helix-hairpin-helix DNA-binding motif class 1" evidence="3">
    <location>
        <begin position="222"/>
        <end position="241"/>
    </location>
</feature>
<evidence type="ECO:0000256" key="1">
    <source>
        <dbReference type="SAM" id="MobiDB-lite"/>
    </source>
</evidence>
<dbReference type="AlphaFoldDB" id="A0A3M0G5T0"/>
<organism evidence="4 5">
    <name type="scientific">Tessaracoccus antarcticus</name>
    <dbReference type="NCBI Taxonomy" id="2479848"/>
    <lineage>
        <taxon>Bacteria</taxon>
        <taxon>Bacillati</taxon>
        <taxon>Actinomycetota</taxon>
        <taxon>Actinomycetes</taxon>
        <taxon>Propionibacteriales</taxon>
        <taxon>Propionibacteriaceae</taxon>
        <taxon>Tessaracoccus</taxon>
    </lineage>
</organism>
<feature type="compositionally biased region" description="Low complexity" evidence="1">
    <location>
        <begin position="112"/>
        <end position="123"/>
    </location>
</feature>
<dbReference type="GO" id="GO:0003677">
    <property type="term" value="F:DNA binding"/>
    <property type="evidence" value="ECO:0007669"/>
    <property type="project" value="UniProtKB-KW"/>
</dbReference>
<dbReference type="InterPro" id="IPR004509">
    <property type="entry name" value="Competence_ComEA_HhH"/>
</dbReference>
<keyword evidence="2" id="KW-0472">Membrane</keyword>
<comment type="caution">
    <text evidence="4">The sequence shown here is derived from an EMBL/GenBank/DDBJ whole genome shotgun (WGS) entry which is preliminary data.</text>
</comment>
<evidence type="ECO:0000259" key="3">
    <source>
        <dbReference type="SMART" id="SM00278"/>
    </source>
</evidence>
<dbReference type="InterPro" id="IPR003583">
    <property type="entry name" value="Hlx-hairpin-Hlx_DNA-bd_motif"/>
</dbReference>
<reference evidence="4 5" key="1">
    <citation type="submission" date="2018-10" db="EMBL/GenBank/DDBJ databases">
        <title>Tessaracoccus antarcticuss sp. nov., isolated from sediment.</title>
        <authorList>
            <person name="Zhou L.Y."/>
            <person name="Du Z.J."/>
        </authorList>
    </citation>
    <scope>NUCLEOTIDE SEQUENCE [LARGE SCALE GENOMIC DNA]</scope>
    <source>
        <strain evidence="4 5">JDX10</strain>
    </source>
</reference>